<feature type="compositionally biased region" description="Polar residues" evidence="3">
    <location>
        <begin position="234"/>
        <end position="248"/>
    </location>
</feature>
<name>A0AAV5QUZ3_9ASCO</name>
<dbReference type="InterPro" id="IPR052574">
    <property type="entry name" value="CDIRP"/>
</dbReference>
<dbReference type="GeneID" id="90076231"/>
<dbReference type="Gene3D" id="3.80.10.10">
    <property type="entry name" value="Ribonuclease Inhibitor"/>
    <property type="match status" value="2"/>
</dbReference>
<keyword evidence="1" id="KW-0433">Leucine-rich repeat</keyword>
<dbReference type="GO" id="GO:0031028">
    <property type="term" value="P:septation initiation signaling"/>
    <property type="evidence" value="ECO:0007669"/>
    <property type="project" value="TreeGrafter"/>
</dbReference>
<keyword evidence="5" id="KW-1185">Reference proteome</keyword>
<organism evidence="4 5">
    <name type="scientific">Saccharomycopsis crataegensis</name>
    <dbReference type="NCBI Taxonomy" id="43959"/>
    <lineage>
        <taxon>Eukaryota</taxon>
        <taxon>Fungi</taxon>
        <taxon>Dikarya</taxon>
        <taxon>Ascomycota</taxon>
        <taxon>Saccharomycotina</taxon>
        <taxon>Saccharomycetes</taxon>
        <taxon>Saccharomycopsidaceae</taxon>
        <taxon>Saccharomycopsis</taxon>
    </lineage>
</organism>
<evidence type="ECO:0000256" key="2">
    <source>
        <dbReference type="ARBA" id="ARBA00022737"/>
    </source>
</evidence>
<evidence type="ECO:0000313" key="5">
    <source>
        <dbReference type="Proteomes" id="UP001360560"/>
    </source>
</evidence>
<proteinExistence type="predicted"/>
<comment type="caution">
    <text evidence="4">The sequence shown here is derived from an EMBL/GenBank/DDBJ whole genome shotgun (WGS) entry which is preliminary data.</text>
</comment>
<dbReference type="InterPro" id="IPR032675">
    <property type="entry name" value="LRR_dom_sf"/>
</dbReference>
<feature type="compositionally biased region" description="Low complexity" evidence="3">
    <location>
        <begin position="280"/>
        <end position="293"/>
    </location>
</feature>
<dbReference type="GO" id="GO:1902412">
    <property type="term" value="P:regulation of mitotic cytokinesis"/>
    <property type="evidence" value="ECO:0007669"/>
    <property type="project" value="TreeGrafter"/>
</dbReference>
<feature type="region of interest" description="Disordered" evidence="3">
    <location>
        <begin position="1"/>
        <end position="55"/>
    </location>
</feature>
<feature type="region of interest" description="Disordered" evidence="3">
    <location>
        <begin position="376"/>
        <end position="424"/>
    </location>
</feature>
<dbReference type="GO" id="GO:0061499">
    <property type="term" value="C:outer plaque of mitotic spindle pole body"/>
    <property type="evidence" value="ECO:0007669"/>
    <property type="project" value="TreeGrafter"/>
</dbReference>
<dbReference type="GO" id="GO:0035591">
    <property type="term" value="F:signaling adaptor activity"/>
    <property type="evidence" value="ECO:0007669"/>
    <property type="project" value="TreeGrafter"/>
</dbReference>
<feature type="compositionally biased region" description="Polar residues" evidence="3">
    <location>
        <begin position="258"/>
        <end position="270"/>
    </location>
</feature>
<feature type="compositionally biased region" description="Polar residues" evidence="3">
    <location>
        <begin position="398"/>
        <end position="424"/>
    </location>
</feature>
<feature type="region of interest" description="Disordered" evidence="3">
    <location>
        <begin position="168"/>
        <end position="188"/>
    </location>
</feature>
<accession>A0AAV5QUZ3</accession>
<gene>
    <name evidence="4" type="ORF">DASC09_055810</name>
</gene>
<dbReference type="PANTHER" id="PTHR47566:SF1">
    <property type="entry name" value="PROTEIN NUD1"/>
    <property type="match status" value="1"/>
</dbReference>
<feature type="region of interest" description="Disordered" evidence="3">
    <location>
        <begin position="557"/>
        <end position="585"/>
    </location>
</feature>
<dbReference type="Proteomes" id="UP001360560">
    <property type="component" value="Unassembled WGS sequence"/>
</dbReference>
<feature type="region of interest" description="Disordered" evidence="3">
    <location>
        <begin position="212"/>
        <end position="298"/>
    </location>
</feature>
<feature type="compositionally biased region" description="Low complexity" evidence="3">
    <location>
        <begin position="451"/>
        <end position="470"/>
    </location>
</feature>
<dbReference type="SUPFAM" id="SSF52058">
    <property type="entry name" value="L domain-like"/>
    <property type="match status" value="1"/>
</dbReference>
<dbReference type="PROSITE" id="PS51450">
    <property type="entry name" value="LRR"/>
    <property type="match status" value="2"/>
</dbReference>
<dbReference type="AlphaFoldDB" id="A0AAV5QUZ3"/>
<dbReference type="SMART" id="SM00365">
    <property type="entry name" value="LRR_SD22"/>
    <property type="match status" value="4"/>
</dbReference>
<reference evidence="4 5" key="1">
    <citation type="journal article" date="2023" name="Elife">
        <title>Identification of key yeast species and microbe-microbe interactions impacting larval growth of Drosophila in the wild.</title>
        <authorList>
            <person name="Mure A."/>
            <person name="Sugiura Y."/>
            <person name="Maeda R."/>
            <person name="Honda K."/>
            <person name="Sakurai N."/>
            <person name="Takahashi Y."/>
            <person name="Watada M."/>
            <person name="Katoh T."/>
            <person name="Gotoh A."/>
            <person name="Gotoh Y."/>
            <person name="Taniguchi I."/>
            <person name="Nakamura K."/>
            <person name="Hayashi T."/>
            <person name="Katayama T."/>
            <person name="Uemura T."/>
            <person name="Hattori Y."/>
        </authorList>
    </citation>
    <scope>NUCLEOTIDE SEQUENCE [LARGE SCALE GENOMIC DNA]</scope>
    <source>
        <strain evidence="4 5">SC-9</strain>
    </source>
</reference>
<dbReference type="PANTHER" id="PTHR47566">
    <property type="match status" value="1"/>
</dbReference>
<evidence type="ECO:0000256" key="3">
    <source>
        <dbReference type="SAM" id="MobiDB-lite"/>
    </source>
</evidence>
<feature type="compositionally biased region" description="Low complexity" evidence="3">
    <location>
        <begin position="217"/>
        <end position="232"/>
    </location>
</feature>
<keyword evidence="2" id="KW-0677">Repeat</keyword>
<dbReference type="EMBL" id="BTFZ01000019">
    <property type="protein sequence ID" value="GMM38242.1"/>
    <property type="molecule type" value="Genomic_DNA"/>
</dbReference>
<feature type="region of interest" description="Disordered" evidence="3">
    <location>
        <begin position="658"/>
        <end position="681"/>
    </location>
</feature>
<protein>
    <submittedName>
        <fullName evidence="4">Nud1 protein</fullName>
    </submittedName>
</protein>
<dbReference type="InterPro" id="IPR001611">
    <property type="entry name" value="Leu-rich_rpt"/>
</dbReference>
<sequence length="1275" mass="144211">MASKNNTLETLPEDYPQFSFSKDYGKYKANPGFGDGQQEGSEADKSNSVSSVIQRNPVVARNSTINKGVFGTVNNSIQNSINGAGGILRSNPPKLMSPVNQNTLDKYNSSKFDNLQSILDTGTNQGTVIHQSFGSDVVGDGTTKFQPEDNEYDKENVPVWMKKLREHKAKQDMENNNNTNKENLELGYGDDSFISPMIKDDDHSQLVAEKQQTYMRSSSDGSSSSKLNSGASNYDGNITPDSSVNRSPQHFPEKSIRPITQSTAISTYNSRPAMDSHLAGSSNSGSLQSGQQSPLKLFSSDNYNTYTKEKMDNLINSHFIPEQTVDSSENSKRGELNFDQNEYDDSMRILKNQNSSYGTGSRFAFKKMPSINEIPSHQTSINEDEHVKSRSTHHSRGSSKGSQSIIDTLSSSHPKQAGDITSPNHFMDYADDVFSKFINHGPGVASKESLNVNSNHNNSNVASDTASYTSDDTSFNNNIANMDIRENNKNYNHLMNSQSIKVGQGILNHPHNARSSELFNSSIIQNVTNNMSTFDTIKFKGNPSFMNGDKYYSNQQAGIDKPRNYGAQNDYGNEQEEEDEMDETNDGIDSTQNISATFIQPKVKSHSQIISSHGYKSYFPNESYDQQLDQTGLVDGKHPGDFDYDINASFIKELRGTHKPSFMNEGRSDTKKSPTKPADKNALPKKLLKFAPGDIEIPQVHGMFLDKSLNKWVKRKTSEYSESSEEQVSTDLSRDDENVNALNAIADLSTASHNQISNDSSYEFGHRNGRQEGMTSYSDTTTNNNTLANNDITFNQLPNVSSVSQIADTTFSTSKRMLVSALMDVLSKNKNWELVRNVDLSNKSLSSLVECDTLLANLRIINVDYNYLRTLDDLPERIDNISAKGNKLGGLLSLKRYQDLEIVDFSGNFFKSLLQFKNLIHLRYLNLSGNLINNINALNNSGFQNLLTLDLSNNYIRGSINLKRFRILENLQELDLSNNFIENIDGVKYLPTLIILKADNNLITDFNFDGFESPEEYHKSLKKLSLKNNKLEMLNVLHFKNLRVLRVNDAIELQNLQKLHKLDELLINGSYDSNAKQCSEMNYQILRDVVEYNTIKTLNVSNTRINSLKISKYIALESMFCVFNEIENFQVLVEDIKFLSNLKRIDLRYNPITISFYFAGNKRELLNAYYDKEISKQDESMEEYDLEVSTIEEDNLCLIEGCRSQDIFKGKLQKQWEVQDQKFAEALKINNRNVYKKRIYYQGLMLSLFRKLKYLDGLNITKERRREILDEFKKL</sequence>
<dbReference type="RefSeq" id="XP_064855238.1">
    <property type="nucleotide sequence ID" value="XM_064999166.1"/>
</dbReference>
<feature type="compositionally biased region" description="Acidic residues" evidence="3">
    <location>
        <begin position="573"/>
        <end position="585"/>
    </location>
</feature>
<evidence type="ECO:0000313" key="4">
    <source>
        <dbReference type="EMBL" id="GMM38242.1"/>
    </source>
</evidence>
<feature type="region of interest" description="Disordered" evidence="3">
    <location>
        <begin position="448"/>
        <end position="470"/>
    </location>
</feature>
<evidence type="ECO:0000256" key="1">
    <source>
        <dbReference type="ARBA" id="ARBA00022614"/>
    </source>
</evidence>